<keyword evidence="4" id="KW-1185">Reference proteome</keyword>
<dbReference type="InterPro" id="IPR029058">
    <property type="entry name" value="AB_hydrolase_fold"/>
</dbReference>
<dbReference type="OrthoDB" id="9771666at2"/>
<proteinExistence type="predicted"/>
<sequence length="310" mass="33050">MQRWHVFALSVAVFLTFHIQNPNARACAGDTIPDIAEHTDIAYHSGPDADPDRHRLNLVIPQEKVPVATLLWVPGGAWAFGSREREMPVARALARDGIAVAVVDHRMSAGRWMSEDAPATGAVHPDHINDVARAFAWLHAHAEEYGLNKARLYVGGFSAGGHLSALLALDEQYLTAHGLSTDHIAGALPVGGAYDLEHYYGAIRDAFGQENADGHVLGTFGDRASLPGASPTTYLVGAATPMLVIAEGETAIYAGVFEAAVKNAGKADLIRFITYEQETHRSLFEQLGDAGTPSQARGAMVGFMTAGGHP</sequence>
<dbReference type="GO" id="GO:0016787">
    <property type="term" value="F:hydrolase activity"/>
    <property type="evidence" value="ECO:0007669"/>
    <property type="project" value="UniProtKB-KW"/>
</dbReference>
<protein>
    <submittedName>
        <fullName evidence="3">Alpha/beta hydrolase family protein</fullName>
    </submittedName>
</protein>
<dbReference type="InterPro" id="IPR049492">
    <property type="entry name" value="BD-FAE-like_dom"/>
</dbReference>
<dbReference type="PANTHER" id="PTHR48081:SF33">
    <property type="entry name" value="KYNURENINE FORMAMIDASE"/>
    <property type="match status" value="1"/>
</dbReference>
<feature type="domain" description="BD-FAE-like" evidence="2">
    <location>
        <begin position="61"/>
        <end position="245"/>
    </location>
</feature>
<evidence type="ECO:0000256" key="1">
    <source>
        <dbReference type="ARBA" id="ARBA00022801"/>
    </source>
</evidence>
<evidence type="ECO:0000313" key="3">
    <source>
        <dbReference type="EMBL" id="RMB08619.1"/>
    </source>
</evidence>
<dbReference type="Gene3D" id="3.40.50.1820">
    <property type="entry name" value="alpha/beta hydrolase"/>
    <property type="match status" value="1"/>
</dbReference>
<dbReference type="PANTHER" id="PTHR48081">
    <property type="entry name" value="AB HYDROLASE SUPERFAMILY PROTEIN C4A8.06C"/>
    <property type="match status" value="1"/>
</dbReference>
<evidence type="ECO:0000259" key="2">
    <source>
        <dbReference type="Pfam" id="PF20434"/>
    </source>
</evidence>
<dbReference type="RefSeq" id="WP_121937969.1">
    <property type="nucleotide sequence ID" value="NZ_REFR01000010.1"/>
</dbReference>
<evidence type="ECO:0000313" key="4">
    <source>
        <dbReference type="Proteomes" id="UP000271227"/>
    </source>
</evidence>
<name>A0A3M0CP11_9PROT</name>
<dbReference type="Pfam" id="PF20434">
    <property type="entry name" value="BD-FAE"/>
    <property type="match status" value="1"/>
</dbReference>
<accession>A0A3M0CP11</accession>
<organism evidence="3 4">
    <name type="scientific">Eilatimonas milleporae</name>
    <dbReference type="NCBI Taxonomy" id="911205"/>
    <lineage>
        <taxon>Bacteria</taxon>
        <taxon>Pseudomonadati</taxon>
        <taxon>Pseudomonadota</taxon>
        <taxon>Alphaproteobacteria</taxon>
        <taxon>Kordiimonadales</taxon>
        <taxon>Kordiimonadaceae</taxon>
        <taxon>Eilatimonas</taxon>
    </lineage>
</organism>
<dbReference type="EMBL" id="REFR01000010">
    <property type="protein sequence ID" value="RMB08619.1"/>
    <property type="molecule type" value="Genomic_DNA"/>
</dbReference>
<dbReference type="InterPro" id="IPR050300">
    <property type="entry name" value="GDXG_lipolytic_enzyme"/>
</dbReference>
<dbReference type="AlphaFoldDB" id="A0A3M0CP11"/>
<dbReference type="InParanoid" id="A0A3M0CP11"/>
<dbReference type="SUPFAM" id="SSF53474">
    <property type="entry name" value="alpha/beta-Hydrolases"/>
    <property type="match status" value="1"/>
</dbReference>
<reference evidence="3 4" key="1">
    <citation type="submission" date="2018-10" db="EMBL/GenBank/DDBJ databases">
        <title>Genomic Encyclopedia of Archaeal and Bacterial Type Strains, Phase II (KMG-II): from individual species to whole genera.</title>
        <authorList>
            <person name="Goeker M."/>
        </authorList>
    </citation>
    <scope>NUCLEOTIDE SEQUENCE [LARGE SCALE GENOMIC DNA]</scope>
    <source>
        <strain evidence="3 4">DSM 25217</strain>
    </source>
</reference>
<gene>
    <name evidence="3" type="ORF">BXY39_1254</name>
</gene>
<dbReference type="Proteomes" id="UP000271227">
    <property type="component" value="Unassembled WGS sequence"/>
</dbReference>
<keyword evidence="1 3" id="KW-0378">Hydrolase</keyword>
<comment type="caution">
    <text evidence="3">The sequence shown here is derived from an EMBL/GenBank/DDBJ whole genome shotgun (WGS) entry which is preliminary data.</text>
</comment>